<dbReference type="RefSeq" id="WP_184802521.1">
    <property type="nucleotide sequence ID" value="NZ_JACHMY010000001.1"/>
</dbReference>
<gene>
    <name evidence="2" type="ORF">HDA39_007020</name>
</gene>
<keyword evidence="3" id="KW-1185">Reference proteome</keyword>
<dbReference type="InterPro" id="IPR013879">
    <property type="entry name" value="DUF1761"/>
</dbReference>
<comment type="caution">
    <text evidence="2">The sequence shown here is derived from an EMBL/GenBank/DDBJ whole genome shotgun (WGS) entry which is preliminary data.</text>
</comment>
<dbReference type="AlphaFoldDB" id="A0A7W9MXM0"/>
<sequence>MELSISWYAVVGAIVVGMAIAWIWYSDWGLAGPTWRKLTGVTKEDSARAGKGPFVVLVISIVATGLALAVACSIASAFFGSDSVGLALGVGVVAWLGFSLSTLAQHNGFEQKPARLTAINSAYQLVLYVGMTIPIGLLQQ</sequence>
<evidence type="ECO:0000313" key="2">
    <source>
        <dbReference type="EMBL" id="MBB5840286.1"/>
    </source>
</evidence>
<accession>A0A7W9MXM0</accession>
<protein>
    <submittedName>
        <fullName evidence="2">Zn-dependent protease</fullName>
    </submittedName>
</protein>
<dbReference type="EMBL" id="JACHMY010000001">
    <property type="protein sequence ID" value="MBB5840286.1"/>
    <property type="molecule type" value="Genomic_DNA"/>
</dbReference>
<keyword evidence="2" id="KW-0378">Hydrolase</keyword>
<dbReference type="GO" id="GO:0008233">
    <property type="term" value="F:peptidase activity"/>
    <property type="evidence" value="ECO:0007669"/>
    <property type="project" value="UniProtKB-KW"/>
</dbReference>
<proteinExistence type="predicted"/>
<keyword evidence="1" id="KW-0472">Membrane</keyword>
<feature type="transmembrane region" description="Helical" evidence="1">
    <location>
        <begin position="116"/>
        <end position="137"/>
    </location>
</feature>
<dbReference type="Proteomes" id="UP000549971">
    <property type="component" value="Unassembled WGS sequence"/>
</dbReference>
<evidence type="ECO:0000256" key="1">
    <source>
        <dbReference type="SAM" id="Phobius"/>
    </source>
</evidence>
<keyword evidence="2" id="KW-0645">Protease</keyword>
<keyword evidence="1" id="KW-1133">Transmembrane helix</keyword>
<organism evidence="2 3">
    <name type="scientific">Kribbella italica</name>
    <dbReference type="NCBI Taxonomy" id="1540520"/>
    <lineage>
        <taxon>Bacteria</taxon>
        <taxon>Bacillati</taxon>
        <taxon>Actinomycetota</taxon>
        <taxon>Actinomycetes</taxon>
        <taxon>Propionibacteriales</taxon>
        <taxon>Kribbellaceae</taxon>
        <taxon>Kribbella</taxon>
    </lineage>
</organism>
<evidence type="ECO:0000313" key="3">
    <source>
        <dbReference type="Proteomes" id="UP000549971"/>
    </source>
</evidence>
<feature type="transmembrane region" description="Helical" evidence="1">
    <location>
        <begin position="84"/>
        <end position="104"/>
    </location>
</feature>
<name>A0A7W9MXM0_9ACTN</name>
<dbReference type="Pfam" id="PF08570">
    <property type="entry name" value="DUF1761"/>
    <property type="match status" value="1"/>
</dbReference>
<feature type="transmembrane region" description="Helical" evidence="1">
    <location>
        <begin position="6"/>
        <end position="25"/>
    </location>
</feature>
<dbReference type="GO" id="GO:0006508">
    <property type="term" value="P:proteolysis"/>
    <property type="evidence" value="ECO:0007669"/>
    <property type="project" value="UniProtKB-KW"/>
</dbReference>
<reference evidence="2 3" key="1">
    <citation type="submission" date="2020-08" db="EMBL/GenBank/DDBJ databases">
        <title>Sequencing the genomes of 1000 actinobacteria strains.</title>
        <authorList>
            <person name="Klenk H.-P."/>
        </authorList>
    </citation>
    <scope>NUCLEOTIDE SEQUENCE [LARGE SCALE GENOMIC DNA]</scope>
    <source>
        <strain evidence="2 3">DSM 28967</strain>
    </source>
</reference>
<keyword evidence="1" id="KW-0812">Transmembrane</keyword>
<feature type="transmembrane region" description="Helical" evidence="1">
    <location>
        <begin position="54"/>
        <end position="78"/>
    </location>
</feature>